<organism evidence="1 2">
    <name type="scientific">Ruegeria marisrubri</name>
    <dbReference type="NCBI Taxonomy" id="1685379"/>
    <lineage>
        <taxon>Bacteria</taxon>
        <taxon>Pseudomonadati</taxon>
        <taxon>Pseudomonadota</taxon>
        <taxon>Alphaproteobacteria</taxon>
        <taxon>Rhodobacterales</taxon>
        <taxon>Roseobacteraceae</taxon>
        <taxon>Ruegeria</taxon>
    </lineage>
</organism>
<reference evidence="1 2" key="1">
    <citation type="submission" date="2015-12" db="EMBL/GenBank/DDBJ databases">
        <authorList>
            <person name="Shamseldin A."/>
            <person name="Moawad H."/>
            <person name="Abd El-Rahim W.M."/>
            <person name="Sadowsky M.J."/>
        </authorList>
    </citation>
    <scope>NUCLEOTIDE SEQUENCE [LARGE SCALE GENOMIC DNA]</scope>
    <source>
        <strain evidence="1 2">ZGT118</strain>
    </source>
</reference>
<evidence type="ECO:0000313" key="1">
    <source>
        <dbReference type="EMBL" id="KUJ85142.1"/>
    </source>
</evidence>
<gene>
    <name evidence="1" type="ORF">AVO45_18000</name>
</gene>
<proteinExistence type="predicted"/>
<name>A0A0X3UBL2_9RHOB</name>
<dbReference type="Proteomes" id="UP000053791">
    <property type="component" value="Unassembled WGS sequence"/>
</dbReference>
<accession>A0A0X3UBL2</accession>
<dbReference type="STRING" id="1685379.AVO45_18000"/>
<keyword evidence="2" id="KW-1185">Reference proteome</keyword>
<comment type="caution">
    <text evidence="1">The sequence shown here is derived from an EMBL/GenBank/DDBJ whole genome shotgun (WGS) entry which is preliminary data.</text>
</comment>
<evidence type="ECO:0000313" key="2">
    <source>
        <dbReference type="Proteomes" id="UP000053791"/>
    </source>
</evidence>
<evidence type="ECO:0008006" key="3">
    <source>
        <dbReference type="Google" id="ProtNLM"/>
    </source>
</evidence>
<sequence>MHPGWIERPYGERNFDLLVSYFSETAYEAHEQSEGVQAVLVRGGKWDGLYKTLTALENLDSYERIWLPDDDIATDACTINRMFELSRYFGLSVCQPSLTRDSYYTHMLFNRCQSFRVRFTNHVEIMVPCLDRALLKRALPHFRSTMSGYGLDYIWCRFPESGAFKCGILDEVSIHHTRPIGSQLKKAIGSTGTTSQLEEQEIKKEFGITRRIVPLAFAGLTLEGEPVTGMTRMGYRMYRDWTADLPSFFDKRLARSKALQVFKRQIIRKIDWSGIT</sequence>
<protein>
    <recommendedName>
        <fullName evidence="3">DUF707 domain-containing protein</fullName>
    </recommendedName>
</protein>
<dbReference type="AlphaFoldDB" id="A0A0X3UBL2"/>
<dbReference type="EMBL" id="LQBQ01000004">
    <property type="protein sequence ID" value="KUJ85142.1"/>
    <property type="molecule type" value="Genomic_DNA"/>
</dbReference>